<sequence>MSVLTCAATGPGVQALQTLLHVALAEGLPLHHTVVAVTAPGPGRTPAPVRAALTMLDGRVAAAIEVPHEPHIRSHGLADPLPDRSGARTAARRLARAVLQAAHQAAGDPLPHPPVPAPTAAASPTSPTSSTIGAAR</sequence>
<accession>A0A1E7LAK6</accession>
<proteinExistence type="predicted"/>
<organism evidence="2 3">
    <name type="scientific">Streptomyces nanshensis</name>
    <dbReference type="NCBI Taxonomy" id="518642"/>
    <lineage>
        <taxon>Bacteria</taxon>
        <taxon>Bacillati</taxon>
        <taxon>Actinomycetota</taxon>
        <taxon>Actinomycetes</taxon>
        <taxon>Kitasatosporales</taxon>
        <taxon>Streptomycetaceae</taxon>
        <taxon>Streptomyces</taxon>
    </lineage>
</organism>
<evidence type="ECO:0000256" key="1">
    <source>
        <dbReference type="SAM" id="MobiDB-lite"/>
    </source>
</evidence>
<feature type="compositionally biased region" description="Low complexity" evidence="1">
    <location>
        <begin position="118"/>
        <end position="136"/>
    </location>
</feature>
<evidence type="ECO:0000313" key="3">
    <source>
        <dbReference type="Proteomes" id="UP000176005"/>
    </source>
</evidence>
<dbReference type="AlphaFoldDB" id="A0A1E7LAK6"/>
<dbReference type="EMBL" id="LJGW01000091">
    <property type="protein sequence ID" value="OEV13229.1"/>
    <property type="molecule type" value="Genomic_DNA"/>
</dbReference>
<feature type="compositionally biased region" description="Low complexity" evidence="1">
    <location>
        <begin position="99"/>
        <end position="109"/>
    </location>
</feature>
<reference evidence="2 3" key="1">
    <citation type="journal article" date="2016" name="Front. Microbiol.">
        <title>Comparative Genomics Analysis of Streptomyces Species Reveals Their Adaptation to the Marine Environment and Their Diversity at the Genomic Level.</title>
        <authorList>
            <person name="Tian X."/>
            <person name="Zhang Z."/>
            <person name="Yang T."/>
            <person name="Chen M."/>
            <person name="Li J."/>
            <person name="Chen F."/>
            <person name="Yang J."/>
            <person name="Li W."/>
            <person name="Zhang B."/>
            <person name="Zhang Z."/>
            <person name="Wu J."/>
            <person name="Zhang C."/>
            <person name="Long L."/>
            <person name="Xiao J."/>
        </authorList>
    </citation>
    <scope>NUCLEOTIDE SEQUENCE [LARGE SCALE GENOMIC DNA]</scope>
    <source>
        <strain evidence="2 3">SCSIO 10429</strain>
    </source>
</reference>
<dbReference type="Proteomes" id="UP000176005">
    <property type="component" value="Unassembled WGS sequence"/>
</dbReference>
<keyword evidence="3" id="KW-1185">Reference proteome</keyword>
<protein>
    <submittedName>
        <fullName evidence="2">Uncharacterized protein</fullName>
    </submittedName>
</protein>
<name>A0A1E7LAK6_9ACTN</name>
<gene>
    <name evidence="2" type="ORF">AN218_04510</name>
</gene>
<comment type="caution">
    <text evidence="2">The sequence shown here is derived from an EMBL/GenBank/DDBJ whole genome shotgun (WGS) entry which is preliminary data.</text>
</comment>
<feature type="region of interest" description="Disordered" evidence="1">
    <location>
        <begin position="99"/>
        <end position="136"/>
    </location>
</feature>
<evidence type="ECO:0000313" key="2">
    <source>
        <dbReference type="EMBL" id="OEV13229.1"/>
    </source>
</evidence>